<evidence type="ECO:0000313" key="2">
    <source>
        <dbReference type="Proteomes" id="UP000800094"/>
    </source>
</evidence>
<dbReference type="GeneID" id="54573126"/>
<sequence>MSRWLSPHPAYRRLIPQPSHLIHMRPQSIRNASLSLSKQSKAIPQGRCTPSPQVWLQRVRQ</sequence>
<evidence type="ECO:0000313" key="1">
    <source>
        <dbReference type="EMBL" id="KAF2254491.1"/>
    </source>
</evidence>
<organism evidence="1 2">
    <name type="scientific">Trematosphaeria pertusa</name>
    <dbReference type="NCBI Taxonomy" id="390896"/>
    <lineage>
        <taxon>Eukaryota</taxon>
        <taxon>Fungi</taxon>
        <taxon>Dikarya</taxon>
        <taxon>Ascomycota</taxon>
        <taxon>Pezizomycotina</taxon>
        <taxon>Dothideomycetes</taxon>
        <taxon>Pleosporomycetidae</taxon>
        <taxon>Pleosporales</taxon>
        <taxon>Massarineae</taxon>
        <taxon>Trematosphaeriaceae</taxon>
        <taxon>Trematosphaeria</taxon>
    </lineage>
</organism>
<accession>A0A6A6IVA0</accession>
<name>A0A6A6IVA0_9PLEO</name>
<dbReference type="EMBL" id="ML987190">
    <property type="protein sequence ID" value="KAF2254491.1"/>
    <property type="molecule type" value="Genomic_DNA"/>
</dbReference>
<dbReference type="Proteomes" id="UP000800094">
    <property type="component" value="Unassembled WGS sequence"/>
</dbReference>
<dbReference type="AlphaFoldDB" id="A0A6A6IVA0"/>
<protein>
    <submittedName>
        <fullName evidence="1">Uncharacterized protein</fullName>
    </submittedName>
</protein>
<keyword evidence="2" id="KW-1185">Reference proteome</keyword>
<dbReference type="RefSeq" id="XP_033689495.1">
    <property type="nucleotide sequence ID" value="XM_033819796.1"/>
</dbReference>
<gene>
    <name evidence="1" type="ORF">BU26DRAFT_139460</name>
</gene>
<reference evidence="1" key="1">
    <citation type="journal article" date="2020" name="Stud. Mycol.">
        <title>101 Dothideomycetes genomes: a test case for predicting lifestyles and emergence of pathogens.</title>
        <authorList>
            <person name="Haridas S."/>
            <person name="Albert R."/>
            <person name="Binder M."/>
            <person name="Bloem J."/>
            <person name="Labutti K."/>
            <person name="Salamov A."/>
            <person name="Andreopoulos B."/>
            <person name="Baker S."/>
            <person name="Barry K."/>
            <person name="Bills G."/>
            <person name="Bluhm B."/>
            <person name="Cannon C."/>
            <person name="Castanera R."/>
            <person name="Culley D."/>
            <person name="Daum C."/>
            <person name="Ezra D."/>
            <person name="Gonzalez J."/>
            <person name="Henrissat B."/>
            <person name="Kuo A."/>
            <person name="Liang C."/>
            <person name="Lipzen A."/>
            <person name="Lutzoni F."/>
            <person name="Magnuson J."/>
            <person name="Mondo S."/>
            <person name="Nolan M."/>
            <person name="Ohm R."/>
            <person name="Pangilinan J."/>
            <person name="Park H.-J."/>
            <person name="Ramirez L."/>
            <person name="Alfaro M."/>
            <person name="Sun H."/>
            <person name="Tritt A."/>
            <person name="Yoshinaga Y."/>
            <person name="Zwiers L.-H."/>
            <person name="Turgeon B."/>
            <person name="Goodwin S."/>
            <person name="Spatafora J."/>
            <person name="Crous P."/>
            <person name="Grigoriev I."/>
        </authorList>
    </citation>
    <scope>NUCLEOTIDE SEQUENCE</scope>
    <source>
        <strain evidence="1">CBS 122368</strain>
    </source>
</reference>
<proteinExistence type="predicted"/>